<keyword evidence="1" id="KW-0812">Transmembrane</keyword>
<dbReference type="AlphaFoldDB" id="A0A2G9GZX2"/>
<comment type="caution">
    <text evidence="2">The sequence shown here is derived from an EMBL/GenBank/DDBJ whole genome shotgun (WGS) entry which is preliminary data.</text>
</comment>
<evidence type="ECO:0008006" key="4">
    <source>
        <dbReference type="Google" id="ProtNLM"/>
    </source>
</evidence>
<keyword evidence="1" id="KW-0472">Membrane</keyword>
<reference evidence="3" key="1">
    <citation type="journal article" date="2018" name="Gigascience">
        <title>Genome assembly of the Pink Ipe (Handroanthus impetiginosus, Bignoniaceae), a highly valued, ecologically keystone Neotropical timber forest tree.</title>
        <authorList>
            <person name="Silva-Junior O.B."/>
            <person name="Grattapaglia D."/>
            <person name="Novaes E."/>
            <person name="Collevatti R.G."/>
        </authorList>
    </citation>
    <scope>NUCLEOTIDE SEQUENCE [LARGE SCALE GENOMIC DNA]</scope>
    <source>
        <strain evidence="3">cv. UFG-1</strain>
    </source>
</reference>
<dbReference type="OrthoDB" id="924820at2759"/>
<dbReference type="Proteomes" id="UP000231279">
    <property type="component" value="Unassembled WGS sequence"/>
</dbReference>
<sequence length="109" mass="12576">MKKAAIRVVENVNKPSKGKLYYCCNFHNCDFFQWVKVDKATWSPDGVPVTYPYGNNVEIWDDVSDFEEGGEEVMSKHATIGFEKGNYVHISWVICAMLLMVLIMYLTRN</sequence>
<protein>
    <recommendedName>
        <fullName evidence="4">Zinc finger GRF-type domain-containing protein</fullName>
    </recommendedName>
</protein>
<keyword evidence="1" id="KW-1133">Transmembrane helix</keyword>
<organism evidence="2 3">
    <name type="scientific">Handroanthus impetiginosus</name>
    <dbReference type="NCBI Taxonomy" id="429701"/>
    <lineage>
        <taxon>Eukaryota</taxon>
        <taxon>Viridiplantae</taxon>
        <taxon>Streptophyta</taxon>
        <taxon>Embryophyta</taxon>
        <taxon>Tracheophyta</taxon>
        <taxon>Spermatophyta</taxon>
        <taxon>Magnoliopsida</taxon>
        <taxon>eudicotyledons</taxon>
        <taxon>Gunneridae</taxon>
        <taxon>Pentapetalae</taxon>
        <taxon>asterids</taxon>
        <taxon>lamiids</taxon>
        <taxon>Lamiales</taxon>
        <taxon>Bignoniaceae</taxon>
        <taxon>Crescentiina</taxon>
        <taxon>Tabebuia alliance</taxon>
        <taxon>Handroanthus</taxon>
    </lineage>
</organism>
<evidence type="ECO:0000313" key="3">
    <source>
        <dbReference type="Proteomes" id="UP000231279"/>
    </source>
</evidence>
<evidence type="ECO:0000256" key="1">
    <source>
        <dbReference type="SAM" id="Phobius"/>
    </source>
</evidence>
<accession>A0A2G9GZX2</accession>
<dbReference type="EMBL" id="NKXS01003116">
    <property type="protein sequence ID" value="PIN10803.1"/>
    <property type="molecule type" value="Genomic_DNA"/>
</dbReference>
<name>A0A2G9GZX2_9LAMI</name>
<keyword evidence="3" id="KW-1185">Reference proteome</keyword>
<feature type="transmembrane region" description="Helical" evidence="1">
    <location>
        <begin position="87"/>
        <end position="106"/>
    </location>
</feature>
<gene>
    <name evidence="2" type="ORF">CDL12_16602</name>
</gene>
<proteinExistence type="predicted"/>
<evidence type="ECO:0000313" key="2">
    <source>
        <dbReference type="EMBL" id="PIN10803.1"/>
    </source>
</evidence>